<evidence type="ECO:0000313" key="1">
    <source>
        <dbReference type="EMBL" id="MBP0480902.1"/>
    </source>
</evidence>
<accession>A0A940RZE4</accession>
<keyword evidence="2" id="KW-1185">Reference proteome</keyword>
<dbReference type="AlphaFoldDB" id="A0A940RZE4"/>
<organism evidence="1 2">
    <name type="scientific">Sagittula salina</name>
    <dbReference type="NCBI Taxonomy" id="2820268"/>
    <lineage>
        <taxon>Bacteria</taxon>
        <taxon>Pseudomonadati</taxon>
        <taxon>Pseudomonadota</taxon>
        <taxon>Alphaproteobacteria</taxon>
        <taxon>Rhodobacterales</taxon>
        <taxon>Roseobacteraceae</taxon>
        <taxon>Sagittula</taxon>
    </lineage>
</organism>
<gene>
    <name evidence="1" type="ORF">J5474_00150</name>
</gene>
<name>A0A940RZE4_9RHOB</name>
<reference evidence="1" key="1">
    <citation type="submission" date="2021-03" db="EMBL/GenBank/DDBJ databases">
        <title>Sagittula salina sp. nov. strain M10.9X isolated from the marine waste.</title>
        <authorList>
            <person name="Satari L."/>
            <person name="Molina-Menor E."/>
            <person name="Vidal-Verdu A."/>
            <person name="Pascual J."/>
            <person name="Pereto J."/>
            <person name="Porcar M."/>
        </authorList>
    </citation>
    <scope>NUCLEOTIDE SEQUENCE</scope>
    <source>
        <strain evidence="1">M10.9X</strain>
    </source>
</reference>
<proteinExistence type="predicted"/>
<protein>
    <submittedName>
        <fullName evidence="1">Uncharacterized protein</fullName>
    </submittedName>
</protein>
<dbReference type="RefSeq" id="WP_209358325.1">
    <property type="nucleotide sequence ID" value="NZ_JAGISH010000001.1"/>
</dbReference>
<comment type="caution">
    <text evidence="1">The sequence shown here is derived from an EMBL/GenBank/DDBJ whole genome shotgun (WGS) entry which is preliminary data.</text>
</comment>
<sequence>MTNSVIQMRNLVIAAESLGGAEAALACCRAILEVFRARPTGLIIEPDAAALQIGPGHRLVSSSGALIAFPSQNRLRRIAKADADQFRRRLSSVASEMKTDWACELKTGELVSAACAKIGEADILVLGQRPMQARRGKVLLLEAEGGASEASHSLAQTMARGVSTAVLPLRAERQTEPAALVDLVDRHYASAVVVDLGDGPFRSEDDLRQLFAAARCPLAVLGAGRLRHDKGEDAQE</sequence>
<evidence type="ECO:0000313" key="2">
    <source>
        <dbReference type="Proteomes" id="UP000675940"/>
    </source>
</evidence>
<dbReference type="EMBL" id="JAGISH010000001">
    <property type="protein sequence ID" value="MBP0480902.1"/>
    <property type="molecule type" value="Genomic_DNA"/>
</dbReference>
<dbReference type="Proteomes" id="UP000675940">
    <property type="component" value="Unassembled WGS sequence"/>
</dbReference>